<name>A0ABR2REA9_9ROSI</name>
<reference evidence="1 2" key="1">
    <citation type="journal article" date="2024" name="G3 (Bethesda)">
        <title>Genome assembly of Hibiscus sabdariffa L. provides insights into metabolisms of medicinal natural products.</title>
        <authorList>
            <person name="Kim T."/>
        </authorList>
    </citation>
    <scope>NUCLEOTIDE SEQUENCE [LARGE SCALE GENOMIC DNA]</scope>
    <source>
        <strain evidence="1">TK-2024</strain>
        <tissue evidence="1">Old leaves</tissue>
    </source>
</reference>
<evidence type="ECO:0000313" key="1">
    <source>
        <dbReference type="EMBL" id="KAK9011136.1"/>
    </source>
</evidence>
<gene>
    <name evidence="1" type="ORF">V6N11_043993</name>
</gene>
<organism evidence="1 2">
    <name type="scientific">Hibiscus sabdariffa</name>
    <name type="common">roselle</name>
    <dbReference type="NCBI Taxonomy" id="183260"/>
    <lineage>
        <taxon>Eukaryota</taxon>
        <taxon>Viridiplantae</taxon>
        <taxon>Streptophyta</taxon>
        <taxon>Embryophyta</taxon>
        <taxon>Tracheophyta</taxon>
        <taxon>Spermatophyta</taxon>
        <taxon>Magnoliopsida</taxon>
        <taxon>eudicotyledons</taxon>
        <taxon>Gunneridae</taxon>
        <taxon>Pentapetalae</taxon>
        <taxon>rosids</taxon>
        <taxon>malvids</taxon>
        <taxon>Malvales</taxon>
        <taxon>Malvaceae</taxon>
        <taxon>Malvoideae</taxon>
        <taxon>Hibiscus</taxon>
    </lineage>
</organism>
<proteinExistence type="predicted"/>
<keyword evidence="2" id="KW-1185">Reference proteome</keyword>
<comment type="caution">
    <text evidence="1">The sequence shown here is derived from an EMBL/GenBank/DDBJ whole genome shotgun (WGS) entry which is preliminary data.</text>
</comment>
<dbReference type="Proteomes" id="UP001396334">
    <property type="component" value="Unassembled WGS sequence"/>
</dbReference>
<dbReference type="EMBL" id="JBBPBN010000023">
    <property type="protein sequence ID" value="KAK9011136.1"/>
    <property type="molecule type" value="Genomic_DNA"/>
</dbReference>
<accession>A0ABR2REA9</accession>
<evidence type="ECO:0000313" key="2">
    <source>
        <dbReference type="Proteomes" id="UP001396334"/>
    </source>
</evidence>
<protein>
    <submittedName>
        <fullName evidence="1">Uncharacterized protein</fullName>
    </submittedName>
</protein>
<sequence>MLKVDSGAVSKVVKKLLDITATKEQYVGRRSNQLKVISQQEPARSSARPSTNTIVQQQNHNLQRELEEGTLQNRLGERYHVEMQQSKGFLNLCPRVLMGLDGTKQRLMALLKKRKRRCNDKTMEDHKENLESSLEYLLID</sequence>